<feature type="domain" description="Nephrocystin 3-like N-terminal" evidence="2">
    <location>
        <begin position="3"/>
        <end position="114"/>
    </location>
</feature>
<dbReference type="PANTHER" id="PTHR10039:SF14">
    <property type="entry name" value="NACHT DOMAIN-CONTAINING PROTEIN"/>
    <property type="match status" value="1"/>
</dbReference>
<organism evidence="3 4">
    <name type="scientific">Periconia macrospinosa</name>
    <dbReference type="NCBI Taxonomy" id="97972"/>
    <lineage>
        <taxon>Eukaryota</taxon>
        <taxon>Fungi</taxon>
        <taxon>Dikarya</taxon>
        <taxon>Ascomycota</taxon>
        <taxon>Pezizomycotina</taxon>
        <taxon>Dothideomycetes</taxon>
        <taxon>Pleosporomycetidae</taxon>
        <taxon>Pleosporales</taxon>
        <taxon>Massarineae</taxon>
        <taxon>Periconiaceae</taxon>
        <taxon>Periconia</taxon>
    </lineage>
</organism>
<reference evidence="3 4" key="1">
    <citation type="journal article" date="2018" name="Sci. Rep.">
        <title>Comparative genomics provides insights into the lifestyle and reveals functional heterogeneity of dark septate endophytic fungi.</title>
        <authorList>
            <person name="Knapp D.G."/>
            <person name="Nemeth J.B."/>
            <person name="Barry K."/>
            <person name="Hainaut M."/>
            <person name="Henrissat B."/>
            <person name="Johnson J."/>
            <person name="Kuo A."/>
            <person name="Lim J.H.P."/>
            <person name="Lipzen A."/>
            <person name="Nolan M."/>
            <person name="Ohm R.A."/>
            <person name="Tamas L."/>
            <person name="Grigoriev I.V."/>
            <person name="Spatafora J.W."/>
            <person name="Nagy L.G."/>
            <person name="Kovacs G.M."/>
        </authorList>
    </citation>
    <scope>NUCLEOTIDE SEQUENCE [LARGE SCALE GENOMIC DNA]</scope>
    <source>
        <strain evidence="3 4">DSE2036</strain>
    </source>
</reference>
<dbReference type="Proteomes" id="UP000244855">
    <property type="component" value="Unassembled WGS sequence"/>
</dbReference>
<protein>
    <recommendedName>
        <fullName evidence="2">Nephrocystin 3-like N-terminal domain-containing protein</fullName>
    </recommendedName>
</protein>
<evidence type="ECO:0000259" key="2">
    <source>
        <dbReference type="Pfam" id="PF24883"/>
    </source>
</evidence>
<dbReference type="AlphaFoldDB" id="A0A2V1D3R2"/>
<gene>
    <name evidence="3" type="ORF">DM02DRAFT_677372</name>
</gene>
<keyword evidence="4" id="KW-1185">Reference proteome</keyword>
<dbReference type="OrthoDB" id="538223at2759"/>
<sequence>MAMTSLLASFQTTSDLLSYFFCQATDSRINNATAVLRGLIYLLVDQHPSLIPHVRKKYDHTAEIFTNILRDLNLNSTYLIIDALDGCVADLPKLLEFVAQQSLATSRVKWIVSSLNWPDIEERLEWAGPQHIHQAEGVPACAEDEVQRQNARRCARASGVERERYLPLVALVCQNLEEIPRRNVLKRSNAFPPGLDSLYERMMHQISDLDDADLCKQLEDLADNQKSIQEIISLCGSFLAVREDTVYFLHQSAKDFLLAEALDTAFPSGKEDAHFAVVSRSLQATRLGHCVETSSCYSCIYWIDHLYDSTPSTLASYVYETEVLLTCF</sequence>
<name>A0A2V1D3R2_9PLEO</name>
<accession>A0A2V1D3R2</accession>
<proteinExistence type="predicted"/>
<dbReference type="STRING" id="97972.A0A2V1D3R2"/>
<dbReference type="InterPro" id="IPR056884">
    <property type="entry name" value="NPHP3-like_N"/>
</dbReference>
<dbReference type="PANTHER" id="PTHR10039">
    <property type="entry name" value="AMELOGENIN"/>
    <property type="match status" value="1"/>
</dbReference>
<evidence type="ECO:0000313" key="4">
    <source>
        <dbReference type="Proteomes" id="UP000244855"/>
    </source>
</evidence>
<evidence type="ECO:0000256" key="1">
    <source>
        <dbReference type="ARBA" id="ARBA00022737"/>
    </source>
</evidence>
<evidence type="ECO:0000313" key="3">
    <source>
        <dbReference type="EMBL" id="PVH92635.1"/>
    </source>
</evidence>
<keyword evidence="1" id="KW-0677">Repeat</keyword>
<dbReference type="EMBL" id="KZ805662">
    <property type="protein sequence ID" value="PVH92635.1"/>
    <property type="molecule type" value="Genomic_DNA"/>
</dbReference>
<dbReference type="Pfam" id="PF24883">
    <property type="entry name" value="NPHP3_N"/>
    <property type="match status" value="1"/>
</dbReference>